<organism evidence="1 2">
    <name type="scientific">Ceriporiopsis subvermispora (strain B)</name>
    <name type="common">White-rot fungus</name>
    <name type="synonym">Gelatoporia subvermispora</name>
    <dbReference type="NCBI Taxonomy" id="914234"/>
    <lineage>
        <taxon>Eukaryota</taxon>
        <taxon>Fungi</taxon>
        <taxon>Dikarya</taxon>
        <taxon>Basidiomycota</taxon>
        <taxon>Agaricomycotina</taxon>
        <taxon>Agaricomycetes</taxon>
        <taxon>Polyporales</taxon>
        <taxon>Gelatoporiaceae</taxon>
        <taxon>Gelatoporia</taxon>
    </lineage>
</organism>
<dbReference type="InterPro" id="IPR008266">
    <property type="entry name" value="Tyr_kinase_AS"/>
</dbReference>
<dbReference type="InterPro" id="IPR011009">
    <property type="entry name" value="Kinase-like_dom_sf"/>
</dbReference>
<name>M2RHG8_CERS8</name>
<dbReference type="Proteomes" id="UP000016930">
    <property type="component" value="Unassembled WGS sequence"/>
</dbReference>
<dbReference type="HOGENOM" id="CLU_746194_0_0_1"/>
<accession>M2RHG8</accession>
<sequence length="362" mass="41828">MALEPLGEPNFDAVKGPVRFFAPEGMLQYGTSYYNSAYKVFDHLQDRWYWVRYTRIEVYCEEAEADLAVWVDKMLDNNVLSQDGDGTWTISRDPDFRPPLLWQDKLSDVPGDWKTIRSSELHVTGVIQPRVYVVGQWQRVFKRILFIGHVPRTRAEINAHAAIGTHPRIVPIESIVLADDSDEIVGMTLPFIKGGNFDVRTSFKMKWFIQLMNTVDDFRNRFNLSHGDIAPRNILVGDDDNIRIIDFEAARQPAKDDSDVDGPCVVVAVYETVTKRDWEVDGEVEWHHNPERLRRRGDFVMQQHWESVVELDDDIALVKDLLLRWVVARERDDFTWSGLLADADLPSQLSDFVARHSRSRPS</sequence>
<dbReference type="STRING" id="914234.M2RHG8"/>
<dbReference type="EMBL" id="KB445796">
    <property type="protein sequence ID" value="EMD37917.1"/>
    <property type="molecule type" value="Genomic_DNA"/>
</dbReference>
<dbReference type="AlphaFoldDB" id="M2RHG8"/>
<protein>
    <submittedName>
        <fullName evidence="1">Uncharacterized protein</fullName>
    </submittedName>
</protein>
<dbReference type="OrthoDB" id="4062651at2759"/>
<dbReference type="Gene3D" id="1.10.510.10">
    <property type="entry name" value="Transferase(Phosphotransferase) domain 1"/>
    <property type="match status" value="1"/>
</dbReference>
<keyword evidence="2" id="KW-1185">Reference proteome</keyword>
<evidence type="ECO:0000313" key="1">
    <source>
        <dbReference type="EMBL" id="EMD37917.1"/>
    </source>
</evidence>
<proteinExistence type="predicted"/>
<dbReference type="GO" id="GO:0004672">
    <property type="term" value="F:protein kinase activity"/>
    <property type="evidence" value="ECO:0007669"/>
    <property type="project" value="InterPro"/>
</dbReference>
<evidence type="ECO:0000313" key="2">
    <source>
        <dbReference type="Proteomes" id="UP000016930"/>
    </source>
</evidence>
<gene>
    <name evidence="1" type="ORF">CERSUDRAFT_123736</name>
</gene>
<dbReference type="SUPFAM" id="SSF56112">
    <property type="entry name" value="Protein kinase-like (PK-like)"/>
    <property type="match status" value="1"/>
</dbReference>
<reference evidence="1 2" key="1">
    <citation type="journal article" date="2012" name="Proc. Natl. Acad. Sci. U.S.A.">
        <title>Comparative genomics of Ceriporiopsis subvermispora and Phanerochaete chrysosporium provide insight into selective ligninolysis.</title>
        <authorList>
            <person name="Fernandez-Fueyo E."/>
            <person name="Ruiz-Duenas F.J."/>
            <person name="Ferreira P."/>
            <person name="Floudas D."/>
            <person name="Hibbett D.S."/>
            <person name="Canessa P."/>
            <person name="Larrondo L.F."/>
            <person name="James T.Y."/>
            <person name="Seelenfreund D."/>
            <person name="Lobos S."/>
            <person name="Polanco R."/>
            <person name="Tello M."/>
            <person name="Honda Y."/>
            <person name="Watanabe T."/>
            <person name="Watanabe T."/>
            <person name="Ryu J.S."/>
            <person name="Kubicek C.P."/>
            <person name="Schmoll M."/>
            <person name="Gaskell J."/>
            <person name="Hammel K.E."/>
            <person name="St John F.J."/>
            <person name="Vanden Wymelenberg A."/>
            <person name="Sabat G."/>
            <person name="Splinter BonDurant S."/>
            <person name="Syed K."/>
            <person name="Yadav J.S."/>
            <person name="Doddapaneni H."/>
            <person name="Subramanian V."/>
            <person name="Lavin J.L."/>
            <person name="Oguiza J.A."/>
            <person name="Perez G."/>
            <person name="Pisabarro A.G."/>
            <person name="Ramirez L."/>
            <person name="Santoyo F."/>
            <person name="Master E."/>
            <person name="Coutinho P.M."/>
            <person name="Henrissat B."/>
            <person name="Lombard V."/>
            <person name="Magnuson J.K."/>
            <person name="Kuees U."/>
            <person name="Hori C."/>
            <person name="Igarashi K."/>
            <person name="Samejima M."/>
            <person name="Held B.W."/>
            <person name="Barry K.W."/>
            <person name="LaButti K.M."/>
            <person name="Lapidus A."/>
            <person name="Lindquist E.A."/>
            <person name="Lucas S.M."/>
            <person name="Riley R."/>
            <person name="Salamov A.A."/>
            <person name="Hoffmeister D."/>
            <person name="Schwenk D."/>
            <person name="Hadar Y."/>
            <person name="Yarden O."/>
            <person name="de Vries R.P."/>
            <person name="Wiebenga A."/>
            <person name="Stenlid J."/>
            <person name="Eastwood D."/>
            <person name="Grigoriev I.V."/>
            <person name="Berka R.M."/>
            <person name="Blanchette R.A."/>
            <person name="Kersten P."/>
            <person name="Martinez A.T."/>
            <person name="Vicuna R."/>
            <person name="Cullen D."/>
        </authorList>
    </citation>
    <scope>NUCLEOTIDE SEQUENCE [LARGE SCALE GENOMIC DNA]</scope>
    <source>
        <strain evidence="1 2">B</strain>
    </source>
</reference>
<dbReference type="PROSITE" id="PS00109">
    <property type="entry name" value="PROTEIN_KINASE_TYR"/>
    <property type="match status" value="1"/>
</dbReference>